<dbReference type="GO" id="GO:0003868">
    <property type="term" value="F:4-hydroxyphenylpyruvate dioxygenase activity"/>
    <property type="evidence" value="ECO:0007669"/>
    <property type="project" value="UniProtKB-EC"/>
</dbReference>
<keyword evidence="11" id="KW-1185">Reference proteome</keyword>
<dbReference type="InterPro" id="IPR037523">
    <property type="entry name" value="VOC_core"/>
</dbReference>
<dbReference type="PANTHER" id="PTHR11959">
    <property type="entry name" value="4-HYDROXYPHENYLPYRUVATE DIOXYGENASE"/>
    <property type="match status" value="1"/>
</dbReference>
<accession>A0A0P1AE11</accession>
<keyword evidence="6" id="KW-0828">Tyrosine catabolism</keyword>
<dbReference type="PANTHER" id="PTHR11959:SF1">
    <property type="entry name" value="4-HYDROXYPHENYLPYRUVATE DIOXYGENASE"/>
    <property type="match status" value="1"/>
</dbReference>
<keyword evidence="8" id="KW-0585">Phenylalanine catabolism</keyword>
<dbReference type="GO" id="GO:0006559">
    <property type="term" value="P:L-phenylalanine catabolic process"/>
    <property type="evidence" value="ECO:0007669"/>
    <property type="project" value="UniProtKB-KW"/>
</dbReference>
<evidence type="ECO:0000256" key="4">
    <source>
        <dbReference type="ARBA" id="ARBA00013222"/>
    </source>
</evidence>
<comment type="cofactor">
    <cofactor evidence="1">
        <name>Fe cation</name>
        <dbReference type="ChEBI" id="CHEBI:24875"/>
    </cofactor>
</comment>
<comment type="similarity">
    <text evidence="3">Belongs to the 4HPPD family.</text>
</comment>
<dbReference type="Proteomes" id="UP000054928">
    <property type="component" value="Unassembled WGS sequence"/>
</dbReference>
<evidence type="ECO:0000256" key="8">
    <source>
        <dbReference type="ARBA" id="ARBA00023232"/>
    </source>
</evidence>
<evidence type="ECO:0000313" key="11">
    <source>
        <dbReference type="Proteomes" id="UP000054928"/>
    </source>
</evidence>
<keyword evidence="10" id="KW-0560">Oxidoreductase</keyword>
<sequence length="207" mass="22618">MPQMSRRFAWGLGMCPIGKSDQSTGHHVSASYVIQIGDIKLMFTVPYALETEKAFDAVSAMPGYDLVFAQKFVMKHGVVEPHTLTDKGSGKTTTVSEVKLYGDVVIRWGSGNIAGPFVPDYQKCDSVPDVNIGIKRLDHCVGNVPNLLEAVKYISDFTGFHEFAEFTAEDVGTLDSGLNNLVLASNNEMVLLPVNEPTFGTKRKSQI</sequence>
<protein>
    <recommendedName>
        <fullName evidence="4">4-hydroxyphenylpyruvate dioxygenase</fullName>
        <ecNumber evidence="4">1.13.11.27</ecNumber>
    </recommendedName>
</protein>
<keyword evidence="5" id="KW-0677">Repeat</keyword>
<dbReference type="GO" id="GO:0006572">
    <property type="term" value="P:L-tyrosine catabolic process"/>
    <property type="evidence" value="ECO:0007669"/>
    <property type="project" value="UniProtKB-KW"/>
</dbReference>
<dbReference type="InterPro" id="IPR029068">
    <property type="entry name" value="Glyas_Bleomycin-R_OHBP_Dase"/>
</dbReference>
<reference evidence="11" key="1">
    <citation type="submission" date="2014-09" db="EMBL/GenBank/DDBJ databases">
        <authorList>
            <person name="Sharma Rahul"/>
            <person name="Thines Marco"/>
        </authorList>
    </citation>
    <scope>NUCLEOTIDE SEQUENCE [LARGE SCALE GENOMIC DNA]</scope>
</reference>
<dbReference type="GeneID" id="36404114"/>
<keyword evidence="10" id="KW-0223">Dioxygenase</keyword>
<name>A0A0P1AE11_PLAHL</name>
<keyword evidence="10" id="KW-0670">Pyruvate</keyword>
<dbReference type="PROSITE" id="PS51819">
    <property type="entry name" value="VOC"/>
    <property type="match status" value="1"/>
</dbReference>
<evidence type="ECO:0000256" key="1">
    <source>
        <dbReference type="ARBA" id="ARBA00001962"/>
    </source>
</evidence>
<dbReference type="STRING" id="4781.A0A0P1AE11"/>
<dbReference type="OMA" id="YSESAMA"/>
<dbReference type="Gene3D" id="3.10.180.10">
    <property type="entry name" value="2,3-Dihydroxybiphenyl 1,2-Dioxygenase, domain 1"/>
    <property type="match status" value="2"/>
</dbReference>
<keyword evidence="7" id="KW-0408">Iron</keyword>
<evidence type="ECO:0000256" key="7">
    <source>
        <dbReference type="ARBA" id="ARBA00023004"/>
    </source>
</evidence>
<dbReference type="InterPro" id="IPR005956">
    <property type="entry name" value="4OHPhenylPyrv_dOase"/>
</dbReference>
<feature type="domain" description="VOC" evidence="9">
    <location>
        <begin position="136"/>
        <end position="207"/>
    </location>
</feature>
<evidence type="ECO:0000256" key="5">
    <source>
        <dbReference type="ARBA" id="ARBA00022737"/>
    </source>
</evidence>
<proteinExistence type="inferred from homology"/>
<comment type="pathway">
    <text evidence="2">Amino-acid degradation; L-phenylalanine degradation; acetoacetate and fumarate from L-phenylalanine: step 3/6.</text>
</comment>
<dbReference type="RefSeq" id="XP_024575363.1">
    <property type="nucleotide sequence ID" value="XM_024724492.1"/>
</dbReference>
<evidence type="ECO:0000256" key="2">
    <source>
        <dbReference type="ARBA" id="ARBA00005162"/>
    </source>
</evidence>
<dbReference type="SUPFAM" id="SSF54593">
    <property type="entry name" value="Glyoxalase/Bleomycin resistance protein/Dihydroxybiphenyl dioxygenase"/>
    <property type="match status" value="1"/>
</dbReference>
<evidence type="ECO:0000256" key="6">
    <source>
        <dbReference type="ARBA" id="ARBA00022878"/>
    </source>
</evidence>
<evidence type="ECO:0000259" key="9">
    <source>
        <dbReference type="PROSITE" id="PS51819"/>
    </source>
</evidence>
<dbReference type="EC" id="1.13.11.27" evidence="4"/>
<dbReference type="AlphaFoldDB" id="A0A0P1AE11"/>
<evidence type="ECO:0000256" key="3">
    <source>
        <dbReference type="ARBA" id="ARBA00005877"/>
    </source>
</evidence>
<dbReference type="OrthoDB" id="414569at2759"/>
<organism evidence="10 11">
    <name type="scientific">Plasmopara halstedii</name>
    <name type="common">Downy mildew of sunflower</name>
    <dbReference type="NCBI Taxonomy" id="4781"/>
    <lineage>
        <taxon>Eukaryota</taxon>
        <taxon>Sar</taxon>
        <taxon>Stramenopiles</taxon>
        <taxon>Oomycota</taxon>
        <taxon>Peronosporomycetes</taxon>
        <taxon>Peronosporales</taxon>
        <taxon>Peronosporaceae</taxon>
        <taxon>Plasmopara</taxon>
    </lineage>
</organism>
<dbReference type="EMBL" id="CCYD01000349">
    <property type="protein sequence ID" value="CEG38994.1"/>
    <property type="molecule type" value="Genomic_DNA"/>
</dbReference>
<evidence type="ECO:0000313" key="10">
    <source>
        <dbReference type="EMBL" id="CEG38994.1"/>
    </source>
</evidence>